<dbReference type="InterPro" id="IPR018768">
    <property type="entry name" value="DUF2344"/>
</dbReference>
<dbReference type="STRING" id="1120918.SAMN05216249_1023"/>
<protein>
    <submittedName>
        <fullName evidence="2">Radical SAM-linked protein</fullName>
    </submittedName>
</protein>
<dbReference type="AlphaFoldDB" id="A0A1I0VHK6"/>
<keyword evidence="3" id="KW-1185">Reference proteome</keyword>
<evidence type="ECO:0000313" key="3">
    <source>
        <dbReference type="Proteomes" id="UP000198838"/>
    </source>
</evidence>
<proteinExistence type="predicted"/>
<gene>
    <name evidence="2" type="ORF">SAMN05216249_1023</name>
</gene>
<dbReference type="Pfam" id="PF10105">
    <property type="entry name" value="DUF2344"/>
    <property type="match status" value="1"/>
</dbReference>
<dbReference type="EMBL" id="FOJY01000002">
    <property type="protein sequence ID" value="SFA75513.1"/>
    <property type="molecule type" value="Genomic_DNA"/>
</dbReference>
<dbReference type="NCBIfam" id="TIGR03936">
    <property type="entry name" value="sam_1_link_chp"/>
    <property type="match status" value="1"/>
</dbReference>
<dbReference type="Proteomes" id="UP000198838">
    <property type="component" value="Unassembled WGS sequence"/>
</dbReference>
<name>A0A1I0VHK6_9FIRM</name>
<evidence type="ECO:0000313" key="2">
    <source>
        <dbReference type="EMBL" id="SFA75513.1"/>
    </source>
</evidence>
<feature type="domain" description="DUF2344" evidence="1">
    <location>
        <begin position="2"/>
        <end position="192"/>
    </location>
</feature>
<evidence type="ECO:0000259" key="1">
    <source>
        <dbReference type="Pfam" id="PF10105"/>
    </source>
</evidence>
<sequence>MKMRLKFEKTGIVKYIGHLDLMRFFQKAFRRTSIDISFTEGFNPHQIMSFAMPLGVGVESVGEYMDFSVNSPIDIKKSMDELNAVMCEGIMVTGIYPLIDNAKKAMSIIALADYIIKFDDEIIRNIDENTWDTLNDKFYKNALEISILKKTKKSEKIVDIKPMIKKFRAYTENDEKLLFLSLDTGSENNLNPRLVVEALYHYLNIEYNDFGYHIKRTELYAKKDNNYLTLGEYECSATL</sequence>
<organism evidence="2 3">
    <name type="scientific">Acetitomaculum ruminis DSM 5522</name>
    <dbReference type="NCBI Taxonomy" id="1120918"/>
    <lineage>
        <taxon>Bacteria</taxon>
        <taxon>Bacillati</taxon>
        <taxon>Bacillota</taxon>
        <taxon>Clostridia</taxon>
        <taxon>Lachnospirales</taxon>
        <taxon>Lachnospiraceae</taxon>
        <taxon>Acetitomaculum</taxon>
    </lineage>
</organism>
<dbReference type="RefSeq" id="WP_177205528.1">
    <property type="nucleotide sequence ID" value="NZ_FOJY01000002.1"/>
</dbReference>
<accession>A0A1I0VHK6</accession>
<reference evidence="2 3" key="1">
    <citation type="submission" date="2016-10" db="EMBL/GenBank/DDBJ databases">
        <authorList>
            <person name="de Groot N.N."/>
        </authorList>
    </citation>
    <scope>NUCLEOTIDE SEQUENCE [LARGE SCALE GENOMIC DNA]</scope>
    <source>
        <strain evidence="2 3">DSM 5522</strain>
    </source>
</reference>